<feature type="region of interest" description="Disordered" evidence="7">
    <location>
        <begin position="136"/>
        <end position="165"/>
    </location>
</feature>
<evidence type="ECO:0000256" key="1">
    <source>
        <dbReference type="ARBA" id="ARBA00022722"/>
    </source>
</evidence>
<keyword evidence="3" id="KW-0255">Endonuclease</keyword>
<dbReference type="GO" id="GO:0004521">
    <property type="term" value="F:RNA endonuclease activity"/>
    <property type="evidence" value="ECO:0007669"/>
    <property type="project" value="InterPro"/>
</dbReference>
<evidence type="ECO:0000256" key="6">
    <source>
        <dbReference type="ARBA" id="ARBA00023118"/>
    </source>
</evidence>
<protein>
    <submittedName>
        <fullName evidence="8">CRISPR-associated protein (Cas_Csd1)</fullName>
    </submittedName>
</protein>
<evidence type="ECO:0000256" key="3">
    <source>
        <dbReference type="ARBA" id="ARBA00022759"/>
    </source>
</evidence>
<evidence type="ECO:0000256" key="5">
    <source>
        <dbReference type="ARBA" id="ARBA00022842"/>
    </source>
</evidence>
<dbReference type="AlphaFoldDB" id="A0A1X7HLW3"/>
<dbReference type="InterPro" id="IPR021127">
    <property type="entry name" value="CRISPR_associated_Cas2"/>
</dbReference>
<dbReference type="InterPro" id="IPR006482">
    <property type="entry name" value="Cas7_Csh2/Csh2"/>
</dbReference>
<evidence type="ECO:0000256" key="7">
    <source>
        <dbReference type="SAM" id="MobiDB-lite"/>
    </source>
</evidence>
<evidence type="ECO:0000256" key="4">
    <source>
        <dbReference type="ARBA" id="ARBA00022801"/>
    </source>
</evidence>
<evidence type="ECO:0000256" key="2">
    <source>
        <dbReference type="ARBA" id="ARBA00022723"/>
    </source>
</evidence>
<reference evidence="8 9" key="1">
    <citation type="submission" date="2017-04" db="EMBL/GenBank/DDBJ databases">
        <authorList>
            <person name="Afonso C.L."/>
            <person name="Miller P.J."/>
            <person name="Scott M.A."/>
            <person name="Spackman E."/>
            <person name="Goraichik I."/>
            <person name="Dimitrov K.M."/>
            <person name="Suarez D.L."/>
            <person name="Swayne D.E."/>
        </authorList>
    </citation>
    <scope>NUCLEOTIDE SEQUENCE [LARGE SCALE GENOMIC DNA]</scope>
    <source>
        <strain evidence="8 9">A2P</strain>
    </source>
</reference>
<dbReference type="GO" id="GO:0043571">
    <property type="term" value="P:maintenance of CRISPR repeat elements"/>
    <property type="evidence" value="ECO:0007669"/>
    <property type="project" value="InterPro"/>
</dbReference>
<evidence type="ECO:0000313" key="8">
    <source>
        <dbReference type="EMBL" id="SMF89112.1"/>
    </source>
</evidence>
<keyword evidence="4" id="KW-0378">Hydrolase</keyword>
<dbReference type="EMBL" id="FXAK01000009">
    <property type="protein sequence ID" value="SMF89112.1"/>
    <property type="molecule type" value="Genomic_DNA"/>
</dbReference>
<dbReference type="CDD" id="cd09725">
    <property type="entry name" value="Cas2_I_II_III"/>
    <property type="match status" value="1"/>
</dbReference>
<dbReference type="Pfam" id="PF05107">
    <property type="entry name" value="Cas_Cas7"/>
    <property type="match status" value="1"/>
</dbReference>
<dbReference type="Proteomes" id="UP000192936">
    <property type="component" value="Unassembled WGS sequence"/>
</dbReference>
<proteinExistence type="predicted"/>
<accession>A0A1X7HLW3</accession>
<name>A0A1X7HLW3_9PROT</name>
<sequence length="286" mass="30592">MRLPAIMPGCWAAGQRGRGARQPAKTGRRIAPRRRGACRVPGVASSTPRAAFSFLLELAQKHLKKVRGAKPGLARVLDAALQDIQGPLTGFPPTLDLEAFFHVLLLMFDHDRSAARGEMAARRLVVFRHRSTLGEAPAHRPRCGVAQPEAGADRQGGRGGIPRPPLRSAEALSWTALRARLLDLIDPKTNGLRFYLLGSSARHKVEHVGSRPPRGGMAHRRGKPARRSPQRPLPACRRHSGPVGGRCRFVPADAGGMLDVACGARPLHRAPACNMGRGGASAAGKG</sequence>
<organism evidence="8 9">
    <name type="scientific">Azospirillum oryzae</name>
    <dbReference type="NCBI Taxonomy" id="286727"/>
    <lineage>
        <taxon>Bacteria</taxon>
        <taxon>Pseudomonadati</taxon>
        <taxon>Pseudomonadota</taxon>
        <taxon>Alphaproteobacteria</taxon>
        <taxon>Rhodospirillales</taxon>
        <taxon>Azospirillaceae</taxon>
        <taxon>Azospirillum</taxon>
    </lineage>
</organism>
<gene>
    <name evidence="8" type="ORF">SAMN02982917_6613</name>
</gene>
<keyword evidence="2" id="KW-0479">Metal-binding</keyword>
<evidence type="ECO:0000313" key="9">
    <source>
        <dbReference type="Proteomes" id="UP000192936"/>
    </source>
</evidence>
<feature type="compositionally biased region" description="Basic residues" evidence="7">
    <location>
        <begin position="217"/>
        <end position="229"/>
    </location>
</feature>
<keyword evidence="6" id="KW-0051">Antiviral defense</keyword>
<keyword evidence="5" id="KW-0460">Magnesium</keyword>
<keyword evidence="1" id="KW-0540">Nuclease</keyword>
<feature type="region of interest" description="Disordered" evidence="7">
    <location>
        <begin position="205"/>
        <end position="244"/>
    </location>
</feature>